<reference evidence="3 4" key="1">
    <citation type="submission" date="2013-12" db="EMBL/GenBank/DDBJ databases">
        <authorList>
            <person name="Stott M."/>
        </authorList>
    </citation>
    <scope>NUCLEOTIDE SEQUENCE [LARGE SCALE GENOMIC DNA]</scope>
    <source>
        <strain evidence="3 4">K22</strain>
    </source>
</reference>
<dbReference type="OrthoDB" id="9875582at2"/>
<dbReference type="AlphaFoldDB" id="A0A0B6WYW9"/>
<feature type="region of interest" description="Disordered" evidence="1">
    <location>
        <begin position="39"/>
        <end position="59"/>
    </location>
</feature>
<sequence length="210" mass="22598" precursor="true">MRRVLTIGFTLILIATSALAQEKGVDTQNERIRDVGAERGTNGAKTNVGTGRGIDFGKGRTPATVELPNPYRFTARRDAVIEALKEVLRERKLTLDTAASKPDEGIFITQPYTFAKGTIVATSELSRYAEASDLPGTGWTRGRYTLIIEVQPVDGTTTNVAVNARVEGRTDGISGTEWVTLRSTGAAEQEMLRALVEKLTGSTAEGVTVP</sequence>
<feature type="signal peptide" evidence="2">
    <location>
        <begin position="1"/>
        <end position="20"/>
    </location>
</feature>
<protein>
    <recommendedName>
        <fullName evidence="5">Lipoprotein</fullName>
    </recommendedName>
</protein>
<evidence type="ECO:0000256" key="1">
    <source>
        <dbReference type="SAM" id="MobiDB-lite"/>
    </source>
</evidence>
<accession>A0A0B6WYW9</accession>
<dbReference type="EMBL" id="CBXV010000004">
    <property type="protein sequence ID" value="CDM65350.1"/>
    <property type="molecule type" value="Genomic_DNA"/>
</dbReference>
<evidence type="ECO:0000313" key="4">
    <source>
        <dbReference type="Proteomes" id="UP000031518"/>
    </source>
</evidence>
<keyword evidence="2" id="KW-0732">Signal</keyword>
<dbReference type="RefSeq" id="WP_041975334.1">
    <property type="nucleotide sequence ID" value="NZ_CBXV010000004.1"/>
</dbReference>
<evidence type="ECO:0000256" key="2">
    <source>
        <dbReference type="SAM" id="SignalP"/>
    </source>
</evidence>
<feature type="chain" id="PRO_5002125479" description="Lipoprotein" evidence="2">
    <location>
        <begin position="21"/>
        <end position="210"/>
    </location>
</feature>
<proteinExistence type="predicted"/>
<evidence type="ECO:0008006" key="5">
    <source>
        <dbReference type="Google" id="ProtNLM"/>
    </source>
</evidence>
<organism evidence="3 4">
    <name type="scientific">Pyrinomonas methylaliphatogenes</name>
    <dbReference type="NCBI Taxonomy" id="454194"/>
    <lineage>
        <taxon>Bacteria</taxon>
        <taxon>Pseudomonadati</taxon>
        <taxon>Acidobacteriota</taxon>
        <taxon>Blastocatellia</taxon>
        <taxon>Blastocatellales</taxon>
        <taxon>Pyrinomonadaceae</taxon>
        <taxon>Pyrinomonas</taxon>
    </lineage>
</organism>
<dbReference type="Proteomes" id="UP000031518">
    <property type="component" value="Unassembled WGS sequence"/>
</dbReference>
<evidence type="ECO:0000313" key="3">
    <source>
        <dbReference type="EMBL" id="CDM65350.1"/>
    </source>
</evidence>
<reference evidence="3 4" key="2">
    <citation type="submission" date="2015-01" db="EMBL/GenBank/DDBJ databases">
        <title>Complete genome sequence of Pyrinomonas methylaliphatogenes type strain K22T.</title>
        <authorList>
            <person name="Lee K.C.Y."/>
            <person name="Power J.F."/>
            <person name="Dunfield P.F."/>
            <person name="Morgan X.C."/>
            <person name="Huttenhower C."/>
            <person name="Stott M.B."/>
        </authorList>
    </citation>
    <scope>NUCLEOTIDE SEQUENCE [LARGE SCALE GENOMIC DNA]</scope>
    <source>
        <strain evidence="3 4">K22</strain>
    </source>
</reference>
<dbReference type="STRING" id="454194.PYK22_01348"/>
<gene>
    <name evidence="3" type="ORF">PYK22_01348</name>
</gene>
<keyword evidence="4" id="KW-1185">Reference proteome</keyword>
<name>A0A0B6WYW9_9BACT</name>